<feature type="chain" id="PRO_5008913908" evidence="2">
    <location>
        <begin position="19"/>
        <end position="127"/>
    </location>
</feature>
<keyword evidence="4" id="KW-1185">Reference proteome</keyword>
<dbReference type="VEuPathDB" id="ToxoDB:cyc_02587"/>
<name>A0A1D3CUP3_9EIME</name>
<sequence>MLILLMLFKAQISVVASAGAPEIYLGERYEAATEEQRHPASTTGEHSKQLGQQVPLYPHNMPLAEETPTAPLFREVNNPGFTLAIPGIPLMPYSEGLMRSSAVQNEESQPSVEAAQKTNGNKQTQLR</sequence>
<reference evidence="3 4" key="1">
    <citation type="journal article" date="2016" name="BMC Genomics">
        <title>Comparative genomics reveals Cyclospora cayetanensis possesses coccidia-like metabolism and invasion components but unique surface antigens.</title>
        <authorList>
            <person name="Liu S."/>
            <person name="Wang L."/>
            <person name="Zheng H."/>
            <person name="Xu Z."/>
            <person name="Roellig D.M."/>
            <person name="Li N."/>
            <person name="Frace M.A."/>
            <person name="Tang K."/>
            <person name="Arrowood M.J."/>
            <person name="Moss D.M."/>
            <person name="Zhang L."/>
            <person name="Feng Y."/>
            <person name="Xiao L."/>
        </authorList>
    </citation>
    <scope>NUCLEOTIDE SEQUENCE [LARGE SCALE GENOMIC DNA]</scope>
    <source>
        <strain evidence="3 4">CHN_HEN01</strain>
    </source>
</reference>
<feature type="compositionally biased region" description="Polar residues" evidence="1">
    <location>
        <begin position="101"/>
        <end position="127"/>
    </location>
</feature>
<evidence type="ECO:0000256" key="1">
    <source>
        <dbReference type="SAM" id="MobiDB-lite"/>
    </source>
</evidence>
<comment type="caution">
    <text evidence="3">The sequence shown here is derived from an EMBL/GenBank/DDBJ whole genome shotgun (WGS) entry which is preliminary data.</text>
</comment>
<evidence type="ECO:0000256" key="2">
    <source>
        <dbReference type="SAM" id="SignalP"/>
    </source>
</evidence>
<gene>
    <name evidence="3" type="ORF">cyc_02587</name>
</gene>
<organism evidence="3 4">
    <name type="scientific">Cyclospora cayetanensis</name>
    <dbReference type="NCBI Taxonomy" id="88456"/>
    <lineage>
        <taxon>Eukaryota</taxon>
        <taxon>Sar</taxon>
        <taxon>Alveolata</taxon>
        <taxon>Apicomplexa</taxon>
        <taxon>Conoidasida</taxon>
        <taxon>Coccidia</taxon>
        <taxon>Eucoccidiorida</taxon>
        <taxon>Eimeriorina</taxon>
        <taxon>Eimeriidae</taxon>
        <taxon>Cyclospora</taxon>
    </lineage>
</organism>
<protein>
    <submittedName>
        <fullName evidence="3">Uncharacterized protein</fullName>
    </submittedName>
</protein>
<dbReference type="InParanoid" id="A0A1D3CUP3"/>
<keyword evidence="2" id="KW-0732">Signal</keyword>
<evidence type="ECO:0000313" key="4">
    <source>
        <dbReference type="Proteomes" id="UP000095192"/>
    </source>
</evidence>
<accession>A0A1D3CUP3</accession>
<dbReference type="EMBL" id="JROU02001871">
    <property type="protein sequence ID" value="OEH74930.1"/>
    <property type="molecule type" value="Genomic_DNA"/>
</dbReference>
<proteinExistence type="predicted"/>
<dbReference type="Proteomes" id="UP000095192">
    <property type="component" value="Unassembled WGS sequence"/>
</dbReference>
<feature type="signal peptide" evidence="2">
    <location>
        <begin position="1"/>
        <end position="18"/>
    </location>
</feature>
<dbReference type="AlphaFoldDB" id="A0A1D3CUP3"/>
<evidence type="ECO:0000313" key="3">
    <source>
        <dbReference type="EMBL" id="OEH74930.1"/>
    </source>
</evidence>
<feature type="region of interest" description="Disordered" evidence="1">
    <location>
        <begin position="99"/>
        <end position="127"/>
    </location>
</feature>